<feature type="domain" description="Heterokaryon incompatibility" evidence="1">
    <location>
        <begin position="36"/>
        <end position="133"/>
    </location>
</feature>
<dbReference type="PANTHER" id="PTHR10622">
    <property type="entry name" value="HET DOMAIN-CONTAINING PROTEIN"/>
    <property type="match status" value="1"/>
</dbReference>
<dbReference type="EMBL" id="KN832060">
    <property type="protein sequence ID" value="KIN95796.1"/>
    <property type="molecule type" value="Genomic_DNA"/>
</dbReference>
<dbReference type="OrthoDB" id="2655346at2759"/>
<dbReference type="InterPro" id="IPR010730">
    <property type="entry name" value="HET"/>
</dbReference>
<evidence type="ECO:0000313" key="3">
    <source>
        <dbReference type="EMBL" id="KIN95796.1"/>
    </source>
</evidence>
<dbReference type="HOGENOM" id="CLU_000288_138_12_1"/>
<organism evidence="3 4">
    <name type="scientific">Pisolithus tinctorius Marx 270</name>
    <dbReference type="NCBI Taxonomy" id="870435"/>
    <lineage>
        <taxon>Eukaryota</taxon>
        <taxon>Fungi</taxon>
        <taxon>Dikarya</taxon>
        <taxon>Basidiomycota</taxon>
        <taxon>Agaricomycotina</taxon>
        <taxon>Agaricomycetes</taxon>
        <taxon>Agaricomycetidae</taxon>
        <taxon>Boletales</taxon>
        <taxon>Sclerodermatineae</taxon>
        <taxon>Pisolithaceae</taxon>
        <taxon>Pisolithus</taxon>
    </lineage>
</organism>
<dbReference type="InParanoid" id="A0A0C3JDS5"/>
<evidence type="ECO:0000259" key="1">
    <source>
        <dbReference type="Pfam" id="PF06985"/>
    </source>
</evidence>
<sequence length="643" mass="74083">MRLLDVKAVLDRENHVQGVDPEIEVLKDHDDTTAIYAILSHRWGAEVNYDEMTGLMKMDEQDRSKVRQRYGYQKIIRSCELAMRDGYTWLWIDTCCIDKRSSAELSEAINSMYRWYRNSQMCYVYLNDVDELAFPTEQDFNRFSRSNGWPEWFSRGWTLQELVAPKEAEFFNKSWVSIGIKQDLTSLLEDITRIPEKVLRDEQVLRSTDSSERPRVAHIMSWAADRKTTRVEDRAYSLLGLFGVNMPMLYGEGSKAFQRLQLEIIRMTSDHSIFAWNPKGQLGEHGGVLASGPGCFRDCHDIENMDPHEFYYELAAYTRLDIDRGWSKHMLLDTRVNENSLQLSIFNVTNVGIQLSLPVIPDRHNSNQCFKAVLPCRDRYGRLVTIKLASRGLSSYRSLGPVAWIPNEVPEFRSLHLAYTHDAVESHSNFSIDDRRASWYGFTRCGTLPCGITGNTVTFSSQGNTLIVLVYANSDAGSRFAVGLGYYLGQVWSRIVCDEYPAKQDALLSWLDFAKQIHDELWNAPIHESHFHNTSDTVRDTHLPGTIWDARVFCRSNDRSYLNVMIDIEQCPGCCIGPREHTYMLERYELWLPWISRSYGSHQLRLDGEPAKFDLCCDQQIALGDYGDSSNGDFERRLSCIQL</sequence>
<gene>
    <name evidence="3" type="ORF">M404DRAFT_296299</name>
</gene>
<protein>
    <submittedName>
        <fullName evidence="3">Uncharacterized protein</fullName>
    </submittedName>
</protein>
<dbReference type="Proteomes" id="UP000054217">
    <property type="component" value="Unassembled WGS sequence"/>
</dbReference>
<name>A0A0C3JDS5_PISTI</name>
<accession>A0A0C3JDS5</accession>
<proteinExistence type="predicted"/>
<evidence type="ECO:0000259" key="2">
    <source>
        <dbReference type="Pfam" id="PF26640"/>
    </source>
</evidence>
<dbReference type="AlphaFoldDB" id="A0A0C3JDS5"/>
<keyword evidence="4" id="KW-1185">Reference proteome</keyword>
<reference evidence="3 4" key="1">
    <citation type="submission" date="2014-04" db="EMBL/GenBank/DDBJ databases">
        <authorList>
            <consortium name="DOE Joint Genome Institute"/>
            <person name="Kuo A."/>
            <person name="Kohler A."/>
            <person name="Costa M.D."/>
            <person name="Nagy L.G."/>
            <person name="Floudas D."/>
            <person name="Copeland A."/>
            <person name="Barry K.W."/>
            <person name="Cichocki N."/>
            <person name="Veneault-Fourrey C."/>
            <person name="LaButti K."/>
            <person name="Lindquist E.A."/>
            <person name="Lipzen A."/>
            <person name="Lundell T."/>
            <person name="Morin E."/>
            <person name="Murat C."/>
            <person name="Sun H."/>
            <person name="Tunlid A."/>
            <person name="Henrissat B."/>
            <person name="Grigoriev I.V."/>
            <person name="Hibbett D.S."/>
            <person name="Martin F."/>
            <person name="Nordberg H.P."/>
            <person name="Cantor M.N."/>
            <person name="Hua S.X."/>
        </authorList>
    </citation>
    <scope>NUCLEOTIDE SEQUENCE [LARGE SCALE GENOMIC DNA]</scope>
    <source>
        <strain evidence="3 4">Marx 270</strain>
    </source>
</reference>
<dbReference type="InterPro" id="IPR058525">
    <property type="entry name" value="DUF8212"/>
</dbReference>
<feature type="domain" description="DUF8212" evidence="2">
    <location>
        <begin position="255"/>
        <end position="361"/>
    </location>
</feature>
<dbReference type="PANTHER" id="PTHR10622:SF10">
    <property type="entry name" value="HET DOMAIN-CONTAINING PROTEIN"/>
    <property type="match status" value="1"/>
</dbReference>
<dbReference type="Pfam" id="PF26640">
    <property type="entry name" value="DUF8212"/>
    <property type="match status" value="1"/>
</dbReference>
<evidence type="ECO:0000313" key="4">
    <source>
        <dbReference type="Proteomes" id="UP000054217"/>
    </source>
</evidence>
<dbReference type="Pfam" id="PF06985">
    <property type="entry name" value="HET"/>
    <property type="match status" value="1"/>
</dbReference>
<reference evidence="4" key="2">
    <citation type="submission" date="2015-01" db="EMBL/GenBank/DDBJ databases">
        <title>Evolutionary Origins and Diversification of the Mycorrhizal Mutualists.</title>
        <authorList>
            <consortium name="DOE Joint Genome Institute"/>
            <consortium name="Mycorrhizal Genomics Consortium"/>
            <person name="Kohler A."/>
            <person name="Kuo A."/>
            <person name="Nagy L.G."/>
            <person name="Floudas D."/>
            <person name="Copeland A."/>
            <person name="Barry K.W."/>
            <person name="Cichocki N."/>
            <person name="Veneault-Fourrey C."/>
            <person name="LaButti K."/>
            <person name="Lindquist E.A."/>
            <person name="Lipzen A."/>
            <person name="Lundell T."/>
            <person name="Morin E."/>
            <person name="Murat C."/>
            <person name="Riley R."/>
            <person name="Ohm R."/>
            <person name="Sun H."/>
            <person name="Tunlid A."/>
            <person name="Henrissat B."/>
            <person name="Grigoriev I.V."/>
            <person name="Hibbett D.S."/>
            <person name="Martin F."/>
        </authorList>
    </citation>
    <scope>NUCLEOTIDE SEQUENCE [LARGE SCALE GENOMIC DNA]</scope>
    <source>
        <strain evidence="4">Marx 270</strain>
    </source>
</reference>
<dbReference type="STRING" id="870435.A0A0C3JDS5"/>